<dbReference type="SUPFAM" id="SSF46689">
    <property type="entry name" value="Homeodomain-like"/>
    <property type="match status" value="2"/>
</dbReference>
<keyword evidence="1" id="KW-0805">Transcription regulation</keyword>
<keyword evidence="6" id="KW-1185">Reference proteome</keyword>
<comment type="caution">
    <text evidence="5">The sequence shown here is derived from an EMBL/GenBank/DDBJ whole genome shotgun (WGS) entry which is preliminary data.</text>
</comment>
<keyword evidence="3" id="KW-0804">Transcription</keyword>
<keyword evidence="2" id="KW-0238">DNA-binding</keyword>
<dbReference type="Gene3D" id="2.60.120.10">
    <property type="entry name" value="Jelly Rolls"/>
    <property type="match status" value="1"/>
</dbReference>
<dbReference type="Pfam" id="PF02311">
    <property type="entry name" value="AraC_binding"/>
    <property type="match status" value="1"/>
</dbReference>
<dbReference type="AlphaFoldDB" id="A0A6L9LE50"/>
<dbReference type="GO" id="GO:0043565">
    <property type="term" value="F:sequence-specific DNA binding"/>
    <property type="evidence" value="ECO:0007669"/>
    <property type="project" value="InterPro"/>
</dbReference>
<dbReference type="InterPro" id="IPR003313">
    <property type="entry name" value="AraC-bd"/>
</dbReference>
<evidence type="ECO:0000256" key="3">
    <source>
        <dbReference type="ARBA" id="ARBA00023163"/>
    </source>
</evidence>
<feature type="domain" description="HTH araC/xylS-type" evidence="4">
    <location>
        <begin position="176"/>
        <end position="276"/>
    </location>
</feature>
<dbReference type="EMBL" id="JAAFZH010000019">
    <property type="protein sequence ID" value="NDU98670.1"/>
    <property type="molecule type" value="Genomic_DNA"/>
</dbReference>
<proteinExistence type="predicted"/>
<dbReference type="PANTHER" id="PTHR43280">
    <property type="entry name" value="ARAC-FAMILY TRANSCRIPTIONAL REGULATOR"/>
    <property type="match status" value="1"/>
</dbReference>
<dbReference type="Pfam" id="PF12833">
    <property type="entry name" value="HTH_18"/>
    <property type="match status" value="1"/>
</dbReference>
<gene>
    <name evidence="5" type="ORF">GK108_27550</name>
</gene>
<accession>A0A6L9LE50</accession>
<organism evidence="5 6">
    <name type="scientific">Spirosoma terrae</name>
    <dbReference type="NCBI Taxonomy" id="1968276"/>
    <lineage>
        <taxon>Bacteria</taxon>
        <taxon>Pseudomonadati</taxon>
        <taxon>Bacteroidota</taxon>
        <taxon>Cytophagia</taxon>
        <taxon>Cytophagales</taxon>
        <taxon>Cytophagaceae</taxon>
        <taxon>Spirosoma</taxon>
    </lineage>
</organism>
<sequence>MKRESLHEPFEVVFKTIDECPKSEHQHMFFELVYILSGTGIQCINQNKFPYRAGHMFLITPEDCHSFEIKTTTEFFFLRFSDIYIQSNSLQTPDIQRLEFILQNANHQPGCILRHQPDKQLVQPIVEAIHREYANRDLYNKELIAQLVNTLIVVVARNIARYMPEHVSAHTDERALDILNYIQNNIYNPDKIRVEAVSQHFGISETYLGRYFKKHTDETLQQYIANYRTKLIEARLIHSDMRMNEIAAELGFTDESHLNKFFRKQRGLSPTVFRKQNVGIYNRLKTVESVDGACPVFS</sequence>
<dbReference type="InterPro" id="IPR037923">
    <property type="entry name" value="HTH-like"/>
</dbReference>
<evidence type="ECO:0000256" key="1">
    <source>
        <dbReference type="ARBA" id="ARBA00023015"/>
    </source>
</evidence>
<evidence type="ECO:0000259" key="4">
    <source>
        <dbReference type="PROSITE" id="PS01124"/>
    </source>
</evidence>
<reference evidence="5 6" key="1">
    <citation type="submission" date="2020-02" db="EMBL/GenBank/DDBJ databases">
        <title>Draft genome sequence of two Spirosoma agri KCTC 52727 and Spirosoma terrae KCTC 52035.</title>
        <authorList>
            <person name="Rojas J."/>
            <person name="Ambika Manirajan B."/>
            <person name="Suarez C."/>
            <person name="Ratering S."/>
            <person name="Schnell S."/>
        </authorList>
    </citation>
    <scope>NUCLEOTIDE SEQUENCE [LARGE SCALE GENOMIC DNA]</scope>
    <source>
        <strain evidence="5 6">KCTC 52035</strain>
    </source>
</reference>
<dbReference type="SMART" id="SM00342">
    <property type="entry name" value="HTH_ARAC"/>
    <property type="match status" value="1"/>
</dbReference>
<dbReference type="RefSeq" id="WP_163954802.1">
    <property type="nucleotide sequence ID" value="NZ_JAAFZH010000019.1"/>
</dbReference>
<evidence type="ECO:0000313" key="6">
    <source>
        <dbReference type="Proteomes" id="UP000474175"/>
    </source>
</evidence>
<dbReference type="GO" id="GO:0003700">
    <property type="term" value="F:DNA-binding transcription factor activity"/>
    <property type="evidence" value="ECO:0007669"/>
    <property type="project" value="InterPro"/>
</dbReference>
<dbReference type="Gene3D" id="1.10.10.60">
    <property type="entry name" value="Homeodomain-like"/>
    <property type="match status" value="2"/>
</dbReference>
<evidence type="ECO:0000313" key="5">
    <source>
        <dbReference type="EMBL" id="NDU98670.1"/>
    </source>
</evidence>
<dbReference type="InterPro" id="IPR014710">
    <property type="entry name" value="RmlC-like_jellyroll"/>
</dbReference>
<protein>
    <submittedName>
        <fullName evidence="5">AraC family transcriptional regulator</fullName>
    </submittedName>
</protein>
<dbReference type="SUPFAM" id="SSF51215">
    <property type="entry name" value="Regulatory protein AraC"/>
    <property type="match status" value="1"/>
</dbReference>
<name>A0A6L9LE50_9BACT</name>
<dbReference type="PANTHER" id="PTHR43280:SF2">
    <property type="entry name" value="HTH-TYPE TRANSCRIPTIONAL REGULATOR EXSA"/>
    <property type="match status" value="1"/>
</dbReference>
<evidence type="ECO:0000256" key="2">
    <source>
        <dbReference type="ARBA" id="ARBA00023125"/>
    </source>
</evidence>
<dbReference type="InterPro" id="IPR018060">
    <property type="entry name" value="HTH_AraC"/>
</dbReference>
<dbReference type="Proteomes" id="UP000474175">
    <property type="component" value="Unassembled WGS sequence"/>
</dbReference>
<dbReference type="InterPro" id="IPR009057">
    <property type="entry name" value="Homeodomain-like_sf"/>
</dbReference>
<dbReference type="PROSITE" id="PS01124">
    <property type="entry name" value="HTH_ARAC_FAMILY_2"/>
    <property type="match status" value="1"/>
</dbReference>